<evidence type="ECO:0000313" key="2">
    <source>
        <dbReference type="EMBL" id="KJA24421.1"/>
    </source>
</evidence>
<dbReference type="STRING" id="945553.A0A0D2P6W0"/>
<dbReference type="Proteomes" id="UP000054270">
    <property type="component" value="Unassembled WGS sequence"/>
</dbReference>
<organism evidence="2 3">
    <name type="scientific">Hypholoma sublateritium (strain FD-334 SS-4)</name>
    <dbReference type="NCBI Taxonomy" id="945553"/>
    <lineage>
        <taxon>Eukaryota</taxon>
        <taxon>Fungi</taxon>
        <taxon>Dikarya</taxon>
        <taxon>Basidiomycota</taxon>
        <taxon>Agaricomycotina</taxon>
        <taxon>Agaricomycetes</taxon>
        <taxon>Agaricomycetidae</taxon>
        <taxon>Agaricales</taxon>
        <taxon>Agaricineae</taxon>
        <taxon>Strophariaceae</taxon>
        <taxon>Hypholoma</taxon>
    </lineage>
</organism>
<keyword evidence="3" id="KW-1185">Reference proteome</keyword>
<dbReference type="OrthoDB" id="3044497at2759"/>
<name>A0A0D2P6W0_HYPSF</name>
<sequence length="91" mass="10962">QMRTEHVATRAYLHKFKLAESPTCQQCGTWEETVAHYFRHCKAYKTQRRELYRKLGGKPKGVEFLRSGKHMRWVFQYIRDTARFEESHGKI</sequence>
<accession>A0A0D2P6W0</accession>
<dbReference type="EMBL" id="KN817618">
    <property type="protein sequence ID" value="KJA16588.1"/>
    <property type="molecule type" value="Genomic_DNA"/>
</dbReference>
<feature type="non-terminal residue" evidence="2">
    <location>
        <position position="91"/>
    </location>
</feature>
<reference evidence="3" key="2">
    <citation type="submission" date="2014-04" db="EMBL/GenBank/DDBJ databases">
        <title>Evolutionary Origins and Diversification of the Mycorrhizal Mutualists.</title>
        <authorList>
            <consortium name="DOE Joint Genome Institute"/>
            <consortium name="Mycorrhizal Genomics Consortium"/>
            <person name="Kohler A."/>
            <person name="Kuo A."/>
            <person name="Nagy L.G."/>
            <person name="Floudas D."/>
            <person name="Copeland A."/>
            <person name="Barry K.W."/>
            <person name="Cichocki N."/>
            <person name="Veneault-Fourrey C."/>
            <person name="LaButti K."/>
            <person name="Lindquist E.A."/>
            <person name="Lipzen A."/>
            <person name="Lundell T."/>
            <person name="Morin E."/>
            <person name="Murat C."/>
            <person name="Riley R."/>
            <person name="Ohm R."/>
            <person name="Sun H."/>
            <person name="Tunlid A."/>
            <person name="Henrissat B."/>
            <person name="Grigoriev I.V."/>
            <person name="Hibbett D.S."/>
            <person name="Martin F."/>
        </authorList>
    </citation>
    <scope>NUCLEOTIDE SEQUENCE [LARGE SCALE GENOMIC DNA]</scope>
    <source>
        <strain evidence="3">FD-334 SS-4</strain>
    </source>
</reference>
<protein>
    <submittedName>
        <fullName evidence="2">Uncharacterized protein</fullName>
    </submittedName>
</protein>
<evidence type="ECO:0000313" key="3">
    <source>
        <dbReference type="Proteomes" id="UP000054270"/>
    </source>
</evidence>
<dbReference type="EMBL" id="KN817537">
    <property type="protein sequence ID" value="KJA24421.1"/>
    <property type="molecule type" value="Genomic_DNA"/>
</dbReference>
<reference evidence="2" key="1">
    <citation type="submission" date="2014-04" db="EMBL/GenBank/DDBJ databases">
        <title>Evolutionary Origins and Diversification of the Mycorrhizal Mutualists.</title>
        <authorList>
            <consortium name="DOE Joint Genome Institute"/>
            <person name="Kohler A."/>
            <person name="Kuo A."/>
            <person name="Nagy L.G."/>
            <person name="Floudas D."/>
            <person name="Copeland A."/>
            <person name="Barry K.W."/>
            <person name="Cichocki N."/>
            <person name="Veneault-Fourrey C."/>
            <person name="LaButti K."/>
            <person name="Lindquist E.A."/>
            <person name="Lipzen A."/>
            <person name="Lundell T."/>
            <person name="Morin E."/>
            <person name="Murat C."/>
            <person name="Riley R."/>
            <person name="Ohm R."/>
            <person name="Sun H."/>
            <person name="Tunlid A."/>
            <person name="Henrissat B."/>
            <person name="Grigoriev I.V."/>
            <person name="Hibbett D.S."/>
            <person name="Martin F."/>
            <person name="Consortium M.G."/>
        </authorList>
    </citation>
    <scope>NUCLEOTIDE SEQUENCE [LARGE SCALE GENOMIC DNA]</scope>
    <source>
        <strain evidence="2">FD-334 SS-4</strain>
    </source>
</reference>
<feature type="non-terminal residue" evidence="2">
    <location>
        <position position="1"/>
    </location>
</feature>
<gene>
    <name evidence="2" type="ORF">HYPSUDRAFT_109809</name>
    <name evidence="1" type="ORF">HYPSUDRAFT_109868</name>
</gene>
<evidence type="ECO:0000313" key="1">
    <source>
        <dbReference type="EMBL" id="KJA16588.1"/>
    </source>
</evidence>
<proteinExistence type="predicted"/>
<dbReference type="AlphaFoldDB" id="A0A0D2P6W0"/>